<evidence type="ECO:0000259" key="4">
    <source>
        <dbReference type="PROSITE" id="PS50835"/>
    </source>
</evidence>
<keyword evidence="3" id="KW-0393">Immunoglobulin domain</keyword>
<dbReference type="InterPro" id="IPR007110">
    <property type="entry name" value="Ig-like_dom"/>
</dbReference>
<dbReference type="Gene3D" id="2.60.40.10">
    <property type="entry name" value="Immunoglobulins"/>
    <property type="match status" value="1"/>
</dbReference>
<dbReference type="Proteomes" id="UP000002852">
    <property type="component" value="Unassembled WGS sequence"/>
</dbReference>
<reference evidence="6" key="1">
    <citation type="submission" date="2012-01" db="EMBL/GenBank/DDBJ databases">
        <authorList>
            <person name="Walter R."/>
            <person name="Schartl M."/>
            <person name="Warren W."/>
        </authorList>
    </citation>
    <scope>NUCLEOTIDE SEQUENCE [LARGE SCALE GENOMIC DNA]</scope>
    <source>
        <strain evidence="6">JP 163 A</strain>
    </source>
</reference>
<organism evidence="5 6">
    <name type="scientific">Xiphophorus maculatus</name>
    <name type="common">Southern platyfish</name>
    <name type="synonym">Platypoecilus maculatus</name>
    <dbReference type="NCBI Taxonomy" id="8083"/>
    <lineage>
        <taxon>Eukaryota</taxon>
        <taxon>Metazoa</taxon>
        <taxon>Chordata</taxon>
        <taxon>Craniata</taxon>
        <taxon>Vertebrata</taxon>
        <taxon>Euteleostomi</taxon>
        <taxon>Actinopterygii</taxon>
        <taxon>Neopterygii</taxon>
        <taxon>Teleostei</taxon>
        <taxon>Neoteleostei</taxon>
        <taxon>Acanthomorphata</taxon>
        <taxon>Ovalentaria</taxon>
        <taxon>Atherinomorphae</taxon>
        <taxon>Cyprinodontiformes</taxon>
        <taxon>Poeciliidae</taxon>
        <taxon>Poeciliinae</taxon>
        <taxon>Xiphophorus</taxon>
    </lineage>
</organism>
<dbReference type="GeneTree" id="ENSGT00940000172190"/>
<name>A0A3B5QB20_XIPMA</name>
<evidence type="ECO:0000313" key="6">
    <source>
        <dbReference type="Proteomes" id="UP000002852"/>
    </source>
</evidence>
<sequence length="167" mass="19118">MLRLLRIRYSFCCYPFPEVGSIENVTLPCGAAENQQVLVVNWSRTDLGSDYVLLYRDEQFDPEQQSASFTNRVNLKAVDRGDPSLILSNVTTSDAGTYECRVAYEDGNEKRRTLTLISTINLKGEPSESVFEGRDLYVRMLTHLQKNLSILHLNYEDVSMHCFNKHT</sequence>
<dbReference type="AlphaFoldDB" id="A0A3B5QB20"/>
<dbReference type="InterPro" id="IPR013106">
    <property type="entry name" value="Ig_V-set"/>
</dbReference>
<dbReference type="PANTHER" id="PTHR24100">
    <property type="entry name" value="BUTYROPHILIN"/>
    <property type="match status" value="1"/>
</dbReference>
<evidence type="ECO:0000256" key="3">
    <source>
        <dbReference type="ARBA" id="ARBA00023319"/>
    </source>
</evidence>
<reference evidence="5" key="3">
    <citation type="submission" date="2025-08" db="UniProtKB">
        <authorList>
            <consortium name="Ensembl"/>
        </authorList>
    </citation>
    <scope>IDENTIFICATION</scope>
    <source>
        <strain evidence="5">JP 163 A</strain>
    </source>
</reference>
<dbReference type="InterPro" id="IPR013783">
    <property type="entry name" value="Ig-like_fold"/>
</dbReference>
<evidence type="ECO:0000313" key="5">
    <source>
        <dbReference type="Ensembl" id="ENSXMAP00000027376.1"/>
    </source>
</evidence>
<dbReference type="Pfam" id="PF07686">
    <property type="entry name" value="V-set"/>
    <property type="match status" value="1"/>
</dbReference>
<evidence type="ECO:0000256" key="2">
    <source>
        <dbReference type="ARBA" id="ARBA00023136"/>
    </source>
</evidence>
<dbReference type="SMART" id="SM00406">
    <property type="entry name" value="IGv"/>
    <property type="match status" value="1"/>
</dbReference>
<dbReference type="GO" id="GO:0001817">
    <property type="term" value="P:regulation of cytokine production"/>
    <property type="evidence" value="ECO:0007669"/>
    <property type="project" value="TreeGrafter"/>
</dbReference>
<accession>A0A3B5QB20</accession>
<dbReference type="PANTHER" id="PTHR24100:SF151">
    <property type="entry name" value="ICOS LIGAND"/>
    <property type="match status" value="1"/>
</dbReference>
<keyword evidence="2" id="KW-0472">Membrane</keyword>
<dbReference type="GO" id="GO:0005102">
    <property type="term" value="F:signaling receptor binding"/>
    <property type="evidence" value="ECO:0007669"/>
    <property type="project" value="TreeGrafter"/>
</dbReference>
<dbReference type="GO" id="GO:0050852">
    <property type="term" value="P:T cell receptor signaling pathway"/>
    <property type="evidence" value="ECO:0007669"/>
    <property type="project" value="TreeGrafter"/>
</dbReference>
<reference evidence="5" key="4">
    <citation type="submission" date="2025-09" db="UniProtKB">
        <authorList>
            <consortium name="Ensembl"/>
        </authorList>
    </citation>
    <scope>IDENTIFICATION</scope>
    <source>
        <strain evidence="5">JP 163 A</strain>
    </source>
</reference>
<dbReference type="InParanoid" id="A0A3B5QB20"/>
<dbReference type="InterPro" id="IPR003599">
    <property type="entry name" value="Ig_sub"/>
</dbReference>
<comment type="subcellular location">
    <subcellularLocation>
        <location evidence="1">Membrane</location>
    </subcellularLocation>
</comment>
<proteinExistence type="predicted"/>
<protein>
    <recommendedName>
        <fullName evidence="4">Ig-like domain-containing protein</fullName>
    </recommendedName>
</protein>
<dbReference type="GO" id="GO:0009897">
    <property type="term" value="C:external side of plasma membrane"/>
    <property type="evidence" value="ECO:0007669"/>
    <property type="project" value="TreeGrafter"/>
</dbReference>
<dbReference type="Ensembl" id="ENSXMAT00000026985.1">
    <property type="protein sequence ID" value="ENSXMAP00000027376.1"/>
    <property type="gene ID" value="ENSXMAG00000020828.1"/>
</dbReference>
<dbReference type="SUPFAM" id="SSF48726">
    <property type="entry name" value="Immunoglobulin"/>
    <property type="match status" value="1"/>
</dbReference>
<dbReference type="OMA" id="RIRYSFC"/>
<evidence type="ECO:0000256" key="1">
    <source>
        <dbReference type="ARBA" id="ARBA00004370"/>
    </source>
</evidence>
<dbReference type="InterPro" id="IPR036179">
    <property type="entry name" value="Ig-like_dom_sf"/>
</dbReference>
<dbReference type="InterPro" id="IPR050504">
    <property type="entry name" value="IgSF_BTN/MOG"/>
</dbReference>
<feature type="domain" description="Ig-like" evidence="4">
    <location>
        <begin position="23"/>
        <end position="115"/>
    </location>
</feature>
<reference evidence="6" key="2">
    <citation type="journal article" date="2013" name="Nat. Genet.">
        <title>The genome of the platyfish, Xiphophorus maculatus, provides insights into evolutionary adaptation and several complex traits.</title>
        <authorList>
            <person name="Schartl M."/>
            <person name="Walter R.B."/>
            <person name="Shen Y."/>
            <person name="Garcia T."/>
            <person name="Catchen J."/>
            <person name="Amores A."/>
            <person name="Braasch I."/>
            <person name="Chalopin D."/>
            <person name="Volff J.N."/>
            <person name="Lesch K.P."/>
            <person name="Bisazza A."/>
            <person name="Minx P."/>
            <person name="Hillier L."/>
            <person name="Wilson R.K."/>
            <person name="Fuerstenberg S."/>
            <person name="Boore J."/>
            <person name="Searle S."/>
            <person name="Postlethwait J.H."/>
            <person name="Warren W.C."/>
        </authorList>
    </citation>
    <scope>NUCLEOTIDE SEQUENCE [LARGE SCALE GENOMIC DNA]</scope>
    <source>
        <strain evidence="6">JP 163 A</strain>
    </source>
</reference>
<dbReference type="PROSITE" id="PS50835">
    <property type="entry name" value="IG_LIKE"/>
    <property type="match status" value="1"/>
</dbReference>
<dbReference type="SMART" id="SM00409">
    <property type="entry name" value="IG"/>
    <property type="match status" value="1"/>
</dbReference>
<keyword evidence="6" id="KW-1185">Reference proteome</keyword>